<keyword evidence="4" id="KW-1185">Reference proteome</keyword>
<dbReference type="RefSeq" id="WP_284920374.1">
    <property type="nucleotide sequence ID" value="NZ_CP126980.1"/>
</dbReference>
<organism evidence="3 4">
    <name type="scientific">Actinoplanes oblitus</name>
    <dbReference type="NCBI Taxonomy" id="3040509"/>
    <lineage>
        <taxon>Bacteria</taxon>
        <taxon>Bacillati</taxon>
        <taxon>Actinomycetota</taxon>
        <taxon>Actinomycetes</taxon>
        <taxon>Micromonosporales</taxon>
        <taxon>Micromonosporaceae</taxon>
        <taxon>Actinoplanes</taxon>
    </lineage>
</organism>
<evidence type="ECO:0000256" key="1">
    <source>
        <dbReference type="SAM" id="MobiDB-lite"/>
    </source>
</evidence>
<dbReference type="Proteomes" id="UP001240150">
    <property type="component" value="Chromosome"/>
</dbReference>
<feature type="transmembrane region" description="Helical" evidence="2">
    <location>
        <begin position="237"/>
        <end position="259"/>
    </location>
</feature>
<feature type="compositionally biased region" description="Basic residues" evidence="1">
    <location>
        <begin position="346"/>
        <end position="357"/>
    </location>
</feature>
<keyword evidence="2" id="KW-1133">Transmembrane helix</keyword>
<sequence length="689" mass="69443">MTATVEVRPAGPPAAVATLVRMRATMLRRALRENPAPLVAAVAGLLAAAWLIRYAVRGDPHTLTVFGGAWVLGWIVLPLLLGGTRGRLRPTQLRLEPITAGPMTAGLLAAAAVGIGPAVSLVALSSLPVHAAVRHGAGPAAIAAAGALLLWLIGLAGSAVAVEAVGRAAGPVGAVLTGTFTGVVMGVSGSVWAVAPWIGRLLETGPPPGAVAVLERLPSDWPLAAATASPGVAAGRLIGLAVLAGALVGGYAVQVRRVLAAGTPFRRRGGGGSAVVHSGGVSTEGAADGGNTGHTVLRGRPQGGRVTPDAVTAGPITPDAVTPDAVTTGPATPDAVTAGPVTPGPQKRRLTPARPTRRTASNSTIPGPLRAVTVRELISWVRHPLRLQYLTFAVVYGLLLALLPLAAHVTLLAPWAGALAVLWASAMAASLVGLDGTALWIPLLAPGGETAETRGRALAWLVLALPIGGLLTVAGLLIAPDVDPLPVLAVLPALLAAGASTPVWVGVLRVKPVLDARHPTAADNPTDIVSVLLALAGPLVAAAPAFALVVWGPDGLRWLGPVVGLVAGVAVGRGALWLADDRLARRGTEVLAAAGDRSAPPAPAVPLTWDPQWYRENRATAWALLLLTAGWLPVLPQGLLVLVLDAHGGWIVASHLAGGARTGVALGMVALGAGMLLAGLVLWGRRPVK</sequence>
<feature type="transmembrane region" description="Helical" evidence="2">
    <location>
        <begin position="558"/>
        <end position="579"/>
    </location>
</feature>
<feature type="transmembrane region" description="Helical" evidence="2">
    <location>
        <begin position="664"/>
        <end position="683"/>
    </location>
</feature>
<gene>
    <name evidence="3" type="ORF">ACTOB_002561</name>
</gene>
<name>A0ABY8WRK6_9ACTN</name>
<feature type="transmembrane region" description="Helical" evidence="2">
    <location>
        <begin position="421"/>
        <end position="445"/>
    </location>
</feature>
<feature type="transmembrane region" description="Helical" evidence="2">
    <location>
        <begin position="485"/>
        <end position="507"/>
    </location>
</feature>
<feature type="transmembrane region" description="Helical" evidence="2">
    <location>
        <begin position="103"/>
        <end position="127"/>
    </location>
</feature>
<feature type="transmembrane region" description="Helical" evidence="2">
    <location>
        <begin position="621"/>
        <end position="644"/>
    </location>
</feature>
<feature type="transmembrane region" description="Helical" evidence="2">
    <location>
        <begin position="174"/>
        <end position="198"/>
    </location>
</feature>
<feature type="transmembrane region" description="Helical" evidence="2">
    <location>
        <begin position="528"/>
        <end position="552"/>
    </location>
</feature>
<evidence type="ECO:0008006" key="5">
    <source>
        <dbReference type="Google" id="ProtNLM"/>
    </source>
</evidence>
<feature type="transmembrane region" description="Helical" evidence="2">
    <location>
        <begin position="62"/>
        <end position="82"/>
    </location>
</feature>
<protein>
    <recommendedName>
        <fullName evidence="5">ABC-2 type transport system permease protein</fullName>
    </recommendedName>
</protein>
<evidence type="ECO:0000313" key="4">
    <source>
        <dbReference type="Proteomes" id="UP001240150"/>
    </source>
</evidence>
<feature type="transmembrane region" description="Helical" evidence="2">
    <location>
        <begin position="139"/>
        <end position="162"/>
    </location>
</feature>
<dbReference type="EMBL" id="CP126980">
    <property type="protein sequence ID" value="WIM98939.1"/>
    <property type="molecule type" value="Genomic_DNA"/>
</dbReference>
<keyword evidence="2" id="KW-0812">Transmembrane</keyword>
<reference evidence="3 4" key="1">
    <citation type="submission" date="2023-06" db="EMBL/GenBank/DDBJ databases">
        <authorList>
            <person name="Yushchuk O."/>
            <person name="Binda E."/>
            <person name="Ruckert-Reed C."/>
            <person name="Fedorenko V."/>
            <person name="Kalinowski J."/>
            <person name="Marinelli F."/>
        </authorList>
    </citation>
    <scope>NUCLEOTIDE SEQUENCE [LARGE SCALE GENOMIC DNA]</scope>
    <source>
        <strain evidence="3 4">NRRL 3884</strain>
    </source>
</reference>
<evidence type="ECO:0000313" key="3">
    <source>
        <dbReference type="EMBL" id="WIM98939.1"/>
    </source>
</evidence>
<keyword evidence="2" id="KW-0472">Membrane</keyword>
<accession>A0ABY8WRK6</accession>
<feature type="transmembrane region" description="Helical" evidence="2">
    <location>
        <begin position="389"/>
        <end position="415"/>
    </location>
</feature>
<evidence type="ECO:0000256" key="2">
    <source>
        <dbReference type="SAM" id="Phobius"/>
    </source>
</evidence>
<proteinExistence type="predicted"/>
<feature type="region of interest" description="Disordered" evidence="1">
    <location>
        <begin position="282"/>
        <end position="365"/>
    </location>
</feature>
<feature type="transmembrane region" description="Helical" evidence="2">
    <location>
        <begin position="36"/>
        <end position="56"/>
    </location>
</feature>
<feature type="transmembrane region" description="Helical" evidence="2">
    <location>
        <begin position="457"/>
        <end position="479"/>
    </location>
</feature>